<protein>
    <submittedName>
        <fullName evidence="2">Uncharacterized protein</fullName>
    </submittedName>
</protein>
<dbReference type="Pfam" id="PF25925">
    <property type="entry name" value="DUF7970"/>
    <property type="match status" value="1"/>
</dbReference>
<dbReference type="GeneID" id="67212524"/>
<name>A0ABD5MQC8_9EURY</name>
<feature type="compositionally biased region" description="Acidic residues" evidence="1">
    <location>
        <begin position="1"/>
        <end position="16"/>
    </location>
</feature>
<dbReference type="EMBL" id="JBHMAJ010000011">
    <property type="protein sequence ID" value="MFB9826041.1"/>
    <property type="molecule type" value="Genomic_DNA"/>
</dbReference>
<feature type="region of interest" description="Disordered" evidence="1">
    <location>
        <begin position="1"/>
        <end position="85"/>
    </location>
</feature>
<feature type="compositionally biased region" description="Basic and acidic residues" evidence="1">
    <location>
        <begin position="45"/>
        <end position="56"/>
    </location>
</feature>
<gene>
    <name evidence="2" type="ORF">ACFFOL_17875</name>
</gene>
<dbReference type="InterPro" id="IPR058276">
    <property type="entry name" value="DUF7970"/>
</dbReference>
<reference evidence="2" key="1">
    <citation type="submission" date="2024-09" db="EMBL/GenBank/DDBJ databases">
        <authorList>
            <person name="Sun Q."/>
        </authorList>
    </citation>
    <scope>NUCLEOTIDE SEQUENCE [LARGE SCALE GENOMIC DNA]</scope>
    <source>
        <strain evidence="2">JCM 31273</strain>
    </source>
</reference>
<sequence>MAFDDLDQAEQAEDERSDTQDAAEERDASEPVDASVTEADLTADSDSHSENRRQDDAGPLGSSAGTGEDTTAHSEPAFGFEEAKQRPLYARQRAWDEFEDALAIDVEPTLRRHDVRDASKRELHDAALRVLADHAEEVANTVLEARGLGSDIDD</sequence>
<dbReference type="Proteomes" id="UP001589595">
    <property type="component" value="Unassembled WGS sequence"/>
</dbReference>
<comment type="caution">
    <text evidence="2">The sequence shown here is derived from an EMBL/GenBank/DDBJ whole genome shotgun (WGS) entry which is preliminary data.</text>
</comment>
<organism evidence="2 3">
    <name type="scientific">Halobaculum roseum</name>
    <dbReference type="NCBI Taxonomy" id="2175149"/>
    <lineage>
        <taxon>Archaea</taxon>
        <taxon>Methanobacteriati</taxon>
        <taxon>Methanobacteriota</taxon>
        <taxon>Stenosarchaea group</taxon>
        <taxon>Halobacteria</taxon>
        <taxon>Halobacteriales</taxon>
        <taxon>Haloferacaceae</taxon>
        <taxon>Halobaculum</taxon>
    </lineage>
</organism>
<feature type="compositionally biased region" description="Basic and acidic residues" evidence="1">
    <location>
        <begin position="17"/>
        <end position="29"/>
    </location>
</feature>
<keyword evidence="3" id="KW-1185">Reference proteome</keyword>
<dbReference type="RefSeq" id="WP_222923815.1">
    <property type="nucleotide sequence ID" value="NZ_CP082288.1"/>
</dbReference>
<dbReference type="AlphaFoldDB" id="A0ABD5MQC8"/>
<accession>A0ABD5MQC8</accession>
<evidence type="ECO:0000256" key="1">
    <source>
        <dbReference type="SAM" id="MobiDB-lite"/>
    </source>
</evidence>
<evidence type="ECO:0000313" key="3">
    <source>
        <dbReference type="Proteomes" id="UP001589595"/>
    </source>
</evidence>
<proteinExistence type="predicted"/>
<evidence type="ECO:0000313" key="2">
    <source>
        <dbReference type="EMBL" id="MFB9826041.1"/>
    </source>
</evidence>